<dbReference type="SUPFAM" id="SSF81296">
    <property type="entry name" value="E set domains"/>
    <property type="match status" value="1"/>
</dbReference>
<dbReference type="Proteomes" id="UP000176846">
    <property type="component" value="Unassembled WGS sequence"/>
</dbReference>
<feature type="transmembrane region" description="Helical" evidence="1">
    <location>
        <begin position="77"/>
        <end position="97"/>
    </location>
</feature>
<proteinExistence type="predicted"/>
<evidence type="ECO:0000256" key="1">
    <source>
        <dbReference type="SAM" id="Phobius"/>
    </source>
</evidence>
<dbReference type="Gene3D" id="2.60.40.10">
    <property type="entry name" value="Immunoglobulins"/>
    <property type="match status" value="1"/>
</dbReference>
<dbReference type="PANTHER" id="PTHR34475">
    <property type="match status" value="1"/>
</dbReference>
<dbReference type="InterPro" id="IPR014756">
    <property type="entry name" value="Ig_E-set"/>
</dbReference>
<dbReference type="Pfam" id="PF09136">
    <property type="entry name" value="Glucodextran_B"/>
    <property type="match status" value="1"/>
</dbReference>
<dbReference type="AlphaFoldDB" id="A0A1F7UUY0"/>
<reference evidence="2 3" key="1">
    <citation type="journal article" date="2016" name="Nat. Commun.">
        <title>Thousands of microbial genomes shed light on interconnected biogeochemical processes in an aquifer system.</title>
        <authorList>
            <person name="Anantharaman K."/>
            <person name="Brown C.T."/>
            <person name="Hug L.A."/>
            <person name="Sharon I."/>
            <person name="Castelle C.J."/>
            <person name="Probst A.J."/>
            <person name="Thomas B.C."/>
            <person name="Singh A."/>
            <person name="Wilkins M.J."/>
            <person name="Karaoz U."/>
            <person name="Brodie E.L."/>
            <person name="Williams K.H."/>
            <person name="Hubbard S.S."/>
            <person name="Banfield J.F."/>
        </authorList>
    </citation>
    <scope>NUCLEOTIDE SEQUENCE [LARGE SCALE GENOMIC DNA]</scope>
</reference>
<accession>A0A1F7UUY0</accession>
<dbReference type="InterPro" id="IPR013783">
    <property type="entry name" value="Ig-like_fold"/>
</dbReference>
<dbReference type="Gene3D" id="1.10.260.40">
    <property type="entry name" value="lambda repressor-like DNA-binding domains"/>
    <property type="match status" value="1"/>
</dbReference>
<dbReference type="InterPro" id="IPR010982">
    <property type="entry name" value="Lambda_DNA-bd_dom_sf"/>
</dbReference>
<sequence>MTLTAKKKTSSRPAWGFRRIIIDTTESVGAALHEARLAKKRSVTDCAAILKIPERYLRAIEEENLAQLPGLVYEKHFIYRYAFALGLPPAPLVSGWINLRQDSIAPSTQFVARVHWRDLWVSPFFWRRAMAGVAIVLVGAYIGGRLLAMVQPPVLTITSPEEAMTTIERTVVVSGQTEQETKVTVNGEAVSTRRDGSFAVPLTLQLGANTVRVAAAKRYSRTAVIERRVFVAVGSPVSDKAAGSVVLGALPR</sequence>
<keyword evidence="1" id="KW-1133">Transmembrane helix</keyword>
<name>A0A1F7UUY0_9BACT</name>
<gene>
    <name evidence="2" type="ORF">A2936_01665</name>
</gene>
<dbReference type="InterPro" id="IPR050400">
    <property type="entry name" value="Bact_Cytoskel_RodZ"/>
</dbReference>
<evidence type="ECO:0008006" key="4">
    <source>
        <dbReference type="Google" id="ProtNLM"/>
    </source>
</evidence>
<dbReference type="PANTHER" id="PTHR34475:SF1">
    <property type="entry name" value="CYTOSKELETON PROTEIN RODZ"/>
    <property type="match status" value="1"/>
</dbReference>
<dbReference type="EMBL" id="MGEK01000027">
    <property type="protein sequence ID" value="OGL81528.1"/>
    <property type="molecule type" value="Genomic_DNA"/>
</dbReference>
<comment type="caution">
    <text evidence="2">The sequence shown here is derived from an EMBL/GenBank/DDBJ whole genome shotgun (WGS) entry which is preliminary data.</text>
</comment>
<evidence type="ECO:0000313" key="2">
    <source>
        <dbReference type="EMBL" id="OGL81528.1"/>
    </source>
</evidence>
<evidence type="ECO:0000313" key="3">
    <source>
        <dbReference type="Proteomes" id="UP000176846"/>
    </source>
</evidence>
<dbReference type="GO" id="GO:0003677">
    <property type="term" value="F:DNA binding"/>
    <property type="evidence" value="ECO:0007669"/>
    <property type="project" value="InterPro"/>
</dbReference>
<protein>
    <recommendedName>
        <fullName evidence="4">DUF4115 domain-containing protein</fullName>
    </recommendedName>
</protein>
<organism evidence="2 3">
    <name type="scientific">Candidatus Uhrbacteria bacterium RIFCSPLOWO2_01_FULL_47_25</name>
    <dbReference type="NCBI Taxonomy" id="1802402"/>
    <lineage>
        <taxon>Bacteria</taxon>
        <taxon>Candidatus Uhriibacteriota</taxon>
    </lineage>
</organism>
<dbReference type="Pfam" id="PF13413">
    <property type="entry name" value="HTH_25"/>
    <property type="match status" value="1"/>
</dbReference>
<keyword evidence="1" id="KW-0812">Transmembrane</keyword>
<feature type="transmembrane region" description="Helical" evidence="1">
    <location>
        <begin position="125"/>
        <end position="143"/>
    </location>
</feature>
<keyword evidence="1" id="KW-0472">Membrane</keyword>